<feature type="modified residue" description="N6-(pyridoxal phosphate)lysine" evidence="3">
    <location>
        <position position="206"/>
    </location>
</feature>
<dbReference type="Gene3D" id="3.90.1150.10">
    <property type="entry name" value="Aspartate Aminotransferase, domain 1"/>
    <property type="match status" value="1"/>
</dbReference>
<dbReference type="HOGENOM" id="CLU_018986_3_0_1"/>
<dbReference type="OMA" id="WGADLIM"/>
<dbReference type="FunFam" id="3.40.640.10:FF:000072">
    <property type="entry name" value="Putative cystathionine beta-lyase"/>
    <property type="match status" value="1"/>
</dbReference>
<accession>A1CG82</accession>
<dbReference type="SUPFAM" id="SSF53383">
    <property type="entry name" value="PLP-dependent transferases"/>
    <property type="match status" value="1"/>
</dbReference>
<evidence type="ECO:0000256" key="4">
    <source>
        <dbReference type="RuleBase" id="RU362118"/>
    </source>
</evidence>
<gene>
    <name evidence="5" type="ORF">ACLA_065980</name>
</gene>
<dbReference type="KEGG" id="act:ACLA_065980"/>
<dbReference type="EMBL" id="DS027053">
    <property type="protein sequence ID" value="EAW10962.1"/>
    <property type="molecule type" value="Genomic_DNA"/>
</dbReference>
<comment type="similarity">
    <text evidence="4">Belongs to the trans-sulfuration enzymes family.</text>
</comment>
<dbReference type="InterPro" id="IPR015422">
    <property type="entry name" value="PyrdxlP-dep_Trfase_small"/>
</dbReference>
<dbReference type="AlphaFoldDB" id="A1CG82"/>
<evidence type="ECO:0000313" key="5">
    <source>
        <dbReference type="EMBL" id="EAW10962.1"/>
    </source>
</evidence>
<dbReference type="GO" id="GO:0016846">
    <property type="term" value="F:carbon-sulfur lyase activity"/>
    <property type="evidence" value="ECO:0007669"/>
    <property type="project" value="TreeGrafter"/>
</dbReference>
<dbReference type="GeneID" id="4704685"/>
<reference evidence="5 6" key="1">
    <citation type="journal article" date="2008" name="PLoS Genet.">
        <title>Genomic islands in the pathogenic filamentous fungus Aspergillus fumigatus.</title>
        <authorList>
            <person name="Fedorova N.D."/>
            <person name="Khaldi N."/>
            <person name="Joardar V.S."/>
            <person name="Maiti R."/>
            <person name="Amedeo P."/>
            <person name="Anderson M.J."/>
            <person name="Crabtree J."/>
            <person name="Silva J.C."/>
            <person name="Badger J.H."/>
            <person name="Albarraq A."/>
            <person name="Angiuoli S."/>
            <person name="Bussey H."/>
            <person name="Bowyer P."/>
            <person name="Cotty P.J."/>
            <person name="Dyer P.S."/>
            <person name="Egan A."/>
            <person name="Galens K."/>
            <person name="Fraser-Liggett C.M."/>
            <person name="Haas B.J."/>
            <person name="Inman J.M."/>
            <person name="Kent R."/>
            <person name="Lemieux S."/>
            <person name="Malavazi I."/>
            <person name="Orvis J."/>
            <person name="Roemer T."/>
            <person name="Ronning C.M."/>
            <person name="Sundaram J.P."/>
            <person name="Sutton G."/>
            <person name="Turner G."/>
            <person name="Venter J.C."/>
            <person name="White O.R."/>
            <person name="Whitty B.R."/>
            <person name="Youngman P."/>
            <person name="Wolfe K.H."/>
            <person name="Goldman G.H."/>
            <person name="Wortman J.R."/>
            <person name="Jiang B."/>
            <person name="Denning D.W."/>
            <person name="Nierman W.C."/>
        </authorList>
    </citation>
    <scope>NUCLEOTIDE SEQUENCE [LARGE SCALE GENOMIC DNA]</scope>
    <source>
        <strain evidence="6">ATCC 1007 / CBS 513.65 / DSM 816 / NCTC 3887 / NRRL 1</strain>
    </source>
</reference>
<evidence type="ECO:0000256" key="2">
    <source>
        <dbReference type="ARBA" id="ARBA00022898"/>
    </source>
</evidence>
<dbReference type="PIRSF" id="PIRSF001434">
    <property type="entry name" value="CGS"/>
    <property type="match status" value="1"/>
</dbReference>
<proteinExistence type="inferred from homology"/>
<dbReference type="PANTHER" id="PTHR11808">
    <property type="entry name" value="TRANS-SULFURATION ENZYME FAMILY MEMBER"/>
    <property type="match status" value="1"/>
</dbReference>
<sequence>MSHFPPDIGASTLSLHADDELNVVTDVAPPLHVSTTFRYSNNPDDLVPLTDLSGYDQDKTSHVYSRLSAPNPTRFETILSSLLNGEAISYSSGLSALNAALVLLNPRRIAFGNGYHGCHGVIEMFGRLTGLQKLDLDCPAEHLQAGDVILLETPLNPQGTAFNIAAYAQKAHARGAYLIVDSTFAPPGLQDPFVWGADLVMHSGSKYFGGHSDVLCGVLATQRKDWAKKLFQDRLFLGSVMGNMESWLGVRSLRTLEIRVQRQSQSATALVAWLDGALRAVSPAPGSDEAATQAALANVLHASLQRDEDGWLRKQMAGGFGPVFSITMREEDFARKLPSKLAFFQHATSLGGVETLIEWRTMTDAAVDRRLLRISIGLENWEDLRRDLVGAFRALTGN</sequence>
<dbReference type="GO" id="GO:0030170">
    <property type="term" value="F:pyridoxal phosphate binding"/>
    <property type="evidence" value="ECO:0007669"/>
    <property type="project" value="InterPro"/>
</dbReference>
<protein>
    <submittedName>
        <fullName evidence="5">Cystathionine gamma-synthase</fullName>
    </submittedName>
</protein>
<keyword evidence="6" id="KW-1185">Reference proteome</keyword>
<evidence type="ECO:0000256" key="3">
    <source>
        <dbReference type="PIRSR" id="PIRSR001434-2"/>
    </source>
</evidence>
<dbReference type="FunFam" id="3.90.1150.10:FF:000066">
    <property type="entry name" value="Putative cystathionine beta-lyase"/>
    <property type="match status" value="1"/>
</dbReference>
<name>A1CG82_ASPCL</name>
<dbReference type="STRING" id="344612.A1CG82"/>
<dbReference type="Proteomes" id="UP000006701">
    <property type="component" value="Unassembled WGS sequence"/>
</dbReference>
<comment type="cofactor">
    <cofactor evidence="1 4">
        <name>pyridoxal 5'-phosphate</name>
        <dbReference type="ChEBI" id="CHEBI:597326"/>
    </cofactor>
</comment>
<evidence type="ECO:0000256" key="1">
    <source>
        <dbReference type="ARBA" id="ARBA00001933"/>
    </source>
</evidence>
<dbReference type="Gene3D" id="3.40.640.10">
    <property type="entry name" value="Type I PLP-dependent aspartate aminotransferase-like (Major domain)"/>
    <property type="match status" value="1"/>
</dbReference>
<dbReference type="eggNOG" id="KOG0053">
    <property type="taxonomic scope" value="Eukaryota"/>
</dbReference>
<dbReference type="InterPro" id="IPR015421">
    <property type="entry name" value="PyrdxlP-dep_Trfase_major"/>
</dbReference>
<organism evidence="5 6">
    <name type="scientific">Aspergillus clavatus (strain ATCC 1007 / CBS 513.65 / DSM 816 / NCTC 3887 / NRRL 1 / QM 1276 / 107)</name>
    <dbReference type="NCBI Taxonomy" id="344612"/>
    <lineage>
        <taxon>Eukaryota</taxon>
        <taxon>Fungi</taxon>
        <taxon>Dikarya</taxon>
        <taxon>Ascomycota</taxon>
        <taxon>Pezizomycotina</taxon>
        <taxon>Eurotiomycetes</taxon>
        <taxon>Eurotiomycetidae</taxon>
        <taxon>Eurotiales</taxon>
        <taxon>Aspergillaceae</taxon>
        <taxon>Aspergillus</taxon>
        <taxon>Aspergillus subgen. Fumigati</taxon>
    </lineage>
</organism>
<dbReference type="RefSeq" id="XP_001272388.1">
    <property type="nucleotide sequence ID" value="XM_001272387.1"/>
</dbReference>
<dbReference type="GO" id="GO:0019346">
    <property type="term" value="P:transsulfuration"/>
    <property type="evidence" value="ECO:0007669"/>
    <property type="project" value="InterPro"/>
</dbReference>
<dbReference type="OrthoDB" id="3512640at2759"/>
<dbReference type="InterPro" id="IPR015424">
    <property type="entry name" value="PyrdxlP-dep_Trfase"/>
</dbReference>
<keyword evidence="2 3" id="KW-0663">Pyridoxal phosphate</keyword>
<dbReference type="VEuPathDB" id="FungiDB:ACLA_065980"/>
<evidence type="ECO:0000313" key="6">
    <source>
        <dbReference type="Proteomes" id="UP000006701"/>
    </source>
</evidence>
<dbReference type="Pfam" id="PF01053">
    <property type="entry name" value="Cys_Met_Meta_PP"/>
    <property type="match status" value="1"/>
</dbReference>
<dbReference type="GO" id="GO:0005737">
    <property type="term" value="C:cytoplasm"/>
    <property type="evidence" value="ECO:0007669"/>
    <property type="project" value="TreeGrafter"/>
</dbReference>
<dbReference type="InterPro" id="IPR000277">
    <property type="entry name" value="Cys/Met-Metab_PyrdxlP-dep_enz"/>
</dbReference>
<dbReference type="PANTHER" id="PTHR11808:SF35">
    <property type="entry name" value="CYSTATHIONINE GAMMA-SYNTHASE (AFU_ORTHOLOGUE AFUA_7G01590)"/>
    <property type="match status" value="1"/>
</dbReference>